<feature type="region of interest" description="Disordered" evidence="14">
    <location>
        <begin position="365"/>
        <end position="394"/>
    </location>
</feature>
<feature type="binding site" evidence="13">
    <location>
        <position position="138"/>
    </location>
    <ligand>
        <name>Ca(2+)</name>
        <dbReference type="ChEBI" id="CHEBI:29108"/>
    </ligand>
</feature>
<evidence type="ECO:0000256" key="12">
    <source>
        <dbReference type="PIRSR" id="PIRSR605959-2"/>
    </source>
</evidence>
<dbReference type="InterPro" id="IPR036462">
    <property type="entry name" value="Fumarylacetoacetase_N_sf"/>
</dbReference>
<evidence type="ECO:0000256" key="8">
    <source>
        <dbReference type="ARBA" id="ARBA00022842"/>
    </source>
</evidence>
<evidence type="ECO:0000313" key="17">
    <source>
        <dbReference type="EMBL" id="AKJ27699.1"/>
    </source>
</evidence>
<organism evidence="17 18">
    <name type="scientific">Caldimonas brevitalea</name>
    <dbReference type="NCBI Taxonomy" id="413882"/>
    <lineage>
        <taxon>Bacteria</taxon>
        <taxon>Pseudomonadati</taxon>
        <taxon>Pseudomonadota</taxon>
        <taxon>Betaproteobacteria</taxon>
        <taxon>Burkholderiales</taxon>
        <taxon>Sphaerotilaceae</taxon>
        <taxon>Caldimonas</taxon>
    </lineage>
</organism>
<dbReference type="Pfam" id="PF09298">
    <property type="entry name" value="FAA_hydrolase_N"/>
    <property type="match status" value="1"/>
</dbReference>
<feature type="domain" description="Fumarylacetoacetase-like C-terminal" evidence="15">
    <location>
        <begin position="163"/>
        <end position="432"/>
    </location>
</feature>
<dbReference type="AlphaFoldDB" id="A0A0G3BE50"/>
<name>A0A0G3BE50_9BURK</name>
<dbReference type="InterPro" id="IPR015377">
    <property type="entry name" value="Fumarylacetoacetase_N"/>
</dbReference>
<dbReference type="KEGG" id="pbh:AAW51_1008"/>
<gene>
    <name evidence="17" type="ORF">AAW51_1008</name>
</gene>
<dbReference type="GO" id="GO:1902000">
    <property type="term" value="P:homogentisate catabolic process"/>
    <property type="evidence" value="ECO:0007669"/>
    <property type="project" value="TreeGrafter"/>
</dbReference>
<proteinExistence type="predicted"/>
<evidence type="ECO:0000256" key="3">
    <source>
        <dbReference type="ARBA" id="ARBA00004782"/>
    </source>
</evidence>
<dbReference type="Gene3D" id="3.90.850.10">
    <property type="entry name" value="Fumarylacetoacetase-like, C-terminal domain"/>
    <property type="match status" value="1"/>
</dbReference>
<evidence type="ECO:0000256" key="7">
    <source>
        <dbReference type="ARBA" id="ARBA00022837"/>
    </source>
</evidence>
<feature type="domain" description="Fumarylacetoacetase N-terminal" evidence="16">
    <location>
        <begin position="29"/>
        <end position="130"/>
    </location>
</feature>
<evidence type="ECO:0000256" key="2">
    <source>
        <dbReference type="ARBA" id="ARBA00001946"/>
    </source>
</evidence>
<keyword evidence="9" id="KW-0828">Tyrosine catabolism</keyword>
<evidence type="ECO:0000256" key="5">
    <source>
        <dbReference type="ARBA" id="ARBA00022723"/>
    </source>
</evidence>
<dbReference type="PATRIC" id="fig|413882.6.peg.1065"/>
<dbReference type="GO" id="GO:0004334">
    <property type="term" value="F:fumarylacetoacetase activity"/>
    <property type="evidence" value="ECO:0007669"/>
    <property type="project" value="UniProtKB-EC"/>
</dbReference>
<dbReference type="RefSeq" id="WP_047193721.1">
    <property type="nucleotide sequence ID" value="NZ_CP011371.1"/>
</dbReference>
<feature type="active site" description="Proton acceptor" evidence="11">
    <location>
        <position position="145"/>
    </location>
</feature>
<evidence type="ECO:0000256" key="10">
    <source>
        <dbReference type="ARBA" id="ARBA00023232"/>
    </source>
</evidence>
<dbReference type="SUPFAM" id="SSF56529">
    <property type="entry name" value="FAH"/>
    <property type="match status" value="1"/>
</dbReference>
<feature type="binding site" evidence="12">
    <location>
        <position position="154"/>
    </location>
    <ligand>
        <name>substrate</name>
    </ligand>
</feature>
<feature type="region of interest" description="Disordered" evidence="14">
    <location>
        <begin position="1"/>
        <end position="21"/>
    </location>
</feature>
<dbReference type="STRING" id="413882.AAW51_1008"/>
<comment type="cofactor">
    <cofactor evidence="2 13">
        <name>Mg(2+)</name>
        <dbReference type="ChEBI" id="CHEBI:18420"/>
    </cofactor>
</comment>
<evidence type="ECO:0000256" key="1">
    <source>
        <dbReference type="ARBA" id="ARBA00001913"/>
    </source>
</evidence>
<accession>A0A0G3BE50</accession>
<protein>
    <recommendedName>
        <fullName evidence="4">fumarylacetoacetase</fullName>
        <ecNumber evidence="4">3.7.1.2</ecNumber>
    </recommendedName>
</protein>
<feature type="compositionally biased region" description="Basic and acidic residues" evidence="14">
    <location>
        <begin position="1"/>
        <end position="12"/>
    </location>
</feature>
<feature type="binding site" evidence="12">
    <location>
        <position position="369"/>
    </location>
    <ligand>
        <name>substrate</name>
    </ligand>
</feature>
<dbReference type="PANTHER" id="PTHR43069">
    <property type="entry name" value="FUMARYLACETOACETASE"/>
    <property type="match status" value="1"/>
</dbReference>
<feature type="binding site" evidence="13">
    <location>
        <position position="243"/>
    </location>
    <ligand>
        <name>Ca(2+)</name>
        <dbReference type="ChEBI" id="CHEBI:29108"/>
    </ligand>
</feature>
<evidence type="ECO:0000256" key="9">
    <source>
        <dbReference type="ARBA" id="ARBA00022878"/>
    </source>
</evidence>
<dbReference type="InterPro" id="IPR036663">
    <property type="entry name" value="Fumarylacetoacetase_C_sf"/>
</dbReference>
<keyword evidence="10" id="KW-0585">Phenylalanine catabolism</keyword>
<feature type="binding site" evidence="12">
    <location>
        <position position="250"/>
    </location>
    <ligand>
        <name>substrate</name>
    </ligand>
</feature>
<dbReference type="OrthoDB" id="3766879at2"/>
<evidence type="ECO:0000256" key="11">
    <source>
        <dbReference type="PIRSR" id="PIRSR605959-1"/>
    </source>
</evidence>
<feature type="binding site" evidence="13">
    <location>
        <position position="267"/>
    </location>
    <ligand>
        <name>Mg(2+)</name>
        <dbReference type="ChEBI" id="CHEBI:18420"/>
    </ligand>
</feature>
<comment type="pathway">
    <text evidence="3">Amino-acid degradation; L-phenylalanine degradation; acetoacetate and fumarate from L-phenylalanine: step 6/6.</text>
</comment>
<feature type="binding site" evidence="13">
    <location>
        <position position="209"/>
    </location>
    <ligand>
        <name>Ca(2+)</name>
        <dbReference type="ChEBI" id="CHEBI:29108"/>
    </ligand>
</feature>
<dbReference type="GO" id="GO:0006572">
    <property type="term" value="P:L-tyrosine catabolic process"/>
    <property type="evidence" value="ECO:0007669"/>
    <property type="project" value="UniProtKB-KW"/>
</dbReference>
<evidence type="ECO:0000256" key="4">
    <source>
        <dbReference type="ARBA" id="ARBA00012094"/>
    </source>
</evidence>
<keyword evidence="6" id="KW-0378">Hydrolase</keyword>
<dbReference type="SUPFAM" id="SSF63433">
    <property type="entry name" value="Fumarylacetoacetate hydrolase, FAH, N-terminal domain"/>
    <property type="match status" value="1"/>
</dbReference>
<evidence type="ECO:0000256" key="6">
    <source>
        <dbReference type="ARBA" id="ARBA00022801"/>
    </source>
</evidence>
<feature type="compositionally biased region" description="Gly residues" evidence="14">
    <location>
        <begin position="369"/>
        <end position="379"/>
    </location>
</feature>
<dbReference type="Proteomes" id="UP000035352">
    <property type="component" value="Chromosome"/>
</dbReference>
<sequence length="438" mass="47697">MYTLDETHDPDRTSWVGSANAPDTDFPIQNLPIGVFRRRGSAERWRPGVAIGDQVVDLFAARDAQLLPADVAASLAGCEHGELNTFMARGAPARAFLRRALSEALRSGSPEQAALSPCLVPQAEIEHALPCRIGDYTDFYTGIHHATAVGKLFRPDNPLLPNYKWVPIGYHGRSSSIGVSGQQFRRPVGQTKGAGEVPEFGPSRRLDYELEVGALVGCGNEPGEAIEIERAESHLFGLVLLNDWSARDLQAWEYQPLGPFLAKNFATTISPWIVTMEALAPFRSAWTRDVADPQPLPYLDSADNRRQGAVDLRLEVWLQTAAMREAGLPPERLMASNFRDAYWTLAQMVAHHSVNGCNLMPGDLLGSGTQSGPGEGEGGSLLELSRGGQTPVRLSNGETRTFLADGDTVLLRARCERDGFRRIGFGDCAGTVLPARVR</sequence>
<evidence type="ECO:0000256" key="14">
    <source>
        <dbReference type="SAM" id="MobiDB-lite"/>
    </source>
</evidence>
<feature type="binding site" evidence="13">
    <location>
        <position position="243"/>
    </location>
    <ligand>
        <name>Mg(2+)</name>
        <dbReference type="ChEBI" id="CHEBI:18420"/>
    </ligand>
</feature>
<keyword evidence="5 13" id="KW-0479">Metal-binding</keyword>
<evidence type="ECO:0000259" key="16">
    <source>
        <dbReference type="Pfam" id="PF09298"/>
    </source>
</evidence>
<dbReference type="InterPro" id="IPR011234">
    <property type="entry name" value="Fumarylacetoacetase-like_C"/>
</dbReference>
<dbReference type="EC" id="3.7.1.2" evidence="4"/>
<dbReference type="NCBIfam" id="TIGR01266">
    <property type="entry name" value="fum_ac_acetase"/>
    <property type="match status" value="1"/>
</dbReference>
<dbReference type="EMBL" id="CP011371">
    <property type="protein sequence ID" value="AKJ27699.1"/>
    <property type="molecule type" value="Genomic_DNA"/>
</dbReference>
<dbReference type="Pfam" id="PF01557">
    <property type="entry name" value="FAA_hydrolase"/>
    <property type="match status" value="1"/>
</dbReference>
<evidence type="ECO:0000313" key="18">
    <source>
        <dbReference type="Proteomes" id="UP000035352"/>
    </source>
</evidence>
<keyword evidence="18" id="KW-1185">Reference proteome</keyword>
<feature type="binding site" evidence="13">
    <location>
        <position position="263"/>
    </location>
    <ligand>
        <name>Mg(2+)</name>
        <dbReference type="ChEBI" id="CHEBI:18420"/>
    </ligand>
</feature>
<dbReference type="GO" id="GO:0046872">
    <property type="term" value="F:metal ion binding"/>
    <property type="evidence" value="ECO:0007669"/>
    <property type="project" value="UniProtKB-KW"/>
</dbReference>
<feature type="binding site" evidence="12">
    <location>
        <position position="140"/>
    </location>
    <ligand>
        <name>substrate</name>
    </ligand>
</feature>
<keyword evidence="7 13" id="KW-0106">Calcium</keyword>
<feature type="binding site" evidence="12">
    <location>
        <position position="254"/>
    </location>
    <ligand>
        <name>substrate</name>
    </ligand>
</feature>
<dbReference type="InterPro" id="IPR005959">
    <property type="entry name" value="Fumarylacetoacetase"/>
</dbReference>
<keyword evidence="8 13" id="KW-0460">Magnesium</keyword>
<evidence type="ECO:0000259" key="15">
    <source>
        <dbReference type="Pfam" id="PF01557"/>
    </source>
</evidence>
<evidence type="ECO:0000256" key="13">
    <source>
        <dbReference type="PIRSR" id="PIRSR605959-3"/>
    </source>
</evidence>
<comment type="cofactor">
    <cofactor evidence="1 13">
        <name>Ca(2+)</name>
        <dbReference type="ChEBI" id="CHEBI:29108"/>
    </cofactor>
</comment>
<reference evidence="17 18" key="1">
    <citation type="submission" date="2015-05" db="EMBL/GenBank/DDBJ databases">
        <authorList>
            <person name="Tang B."/>
            <person name="Yu Y."/>
        </authorList>
    </citation>
    <scope>NUCLEOTIDE SEQUENCE [LARGE SCALE GENOMIC DNA]</scope>
    <source>
        <strain evidence="17 18">DSM 7029</strain>
    </source>
</reference>
<dbReference type="UniPathway" id="UPA00139">
    <property type="reaction ID" value="UER00341"/>
</dbReference>
<dbReference type="GO" id="GO:0006559">
    <property type="term" value="P:L-phenylalanine catabolic process"/>
    <property type="evidence" value="ECO:0007669"/>
    <property type="project" value="UniProtKB-UniPathway"/>
</dbReference>
<dbReference type="Gene3D" id="2.30.30.230">
    <property type="entry name" value="Fumarylacetoacetase, N-terminal domain"/>
    <property type="match status" value="1"/>
</dbReference>
<dbReference type="PANTHER" id="PTHR43069:SF2">
    <property type="entry name" value="FUMARYLACETOACETASE"/>
    <property type="match status" value="1"/>
</dbReference>
<feature type="binding site" evidence="13">
    <location>
        <position position="211"/>
    </location>
    <ligand>
        <name>Ca(2+)</name>
        <dbReference type="ChEBI" id="CHEBI:29108"/>
    </ligand>
</feature>